<dbReference type="GO" id="GO:0005886">
    <property type="term" value="C:plasma membrane"/>
    <property type="evidence" value="ECO:0007669"/>
    <property type="project" value="UniProtKB-SubCell"/>
</dbReference>
<comment type="caution">
    <text evidence="11">The sequence shown here is derived from an EMBL/GenBank/DDBJ whole genome shotgun (WGS) entry which is preliminary data.</text>
</comment>
<dbReference type="PROSITE" id="PS50883">
    <property type="entry name" value="EAL"/>
    <property type="match status" value="1"/>
</dbReference>
<dbReference type="PANTHER" id="PTHR33121">
    <property type="entry name" value="CYCLIC DI-GMP PHOSPHODIESTERASE PDEF"/>
    <property type="match status" value="1"/>
</dbReference>
<organism evidence="11 12">
    <name type="scientific">Enterovibrio norvegicus FF-454</name>
    <dbReference type="NCBI Taxonomy" id="1185651"/>
    <lineage>
        <taxon>Bacteria</taxon>
        <taxon>Pseudomonadati</taxon>
        <taxon>Pseudomonadota</taxon>
        <taxon>Gammaproteobacteria</taxon>
        <taxon>Vibrionales</taxon>
        <taxon>Vibrionaceae</taxon>
        <taxon>Enterovibrio</taxon>
    </lineage>
</organism>
<evidence type="ECO:0000259" key="9">
    <source>
        <dbReference type="PROSITE" id="PS50883"/>
    </source>
</evidence>
<dbReference type="InterPro" id="IPR003352">
    <property type="entry name" value="PTS_EIIC"/>
</dbReference>
<feature type="domain" description="PTS EIIC type-3" evidence="10">
    <location>
        <begin position="1"/>
        <end position="376"/>
    </location>
</feature>
<dbReference type="Gene3D" id="3.20.20.450">
    <property type="entry name" value="EAL domain"/>
    <property type="match status" value="1"/>
</dbReference>
<keyword evidence="7 8" id="KW-0472">Membrane</keyword>
<evidence type="ECO:0000313" key="12">
    <source>
        <dbReference type="Proteomes" id="UP000095039"/>
    </source>
</evidence>
<protein>
    <submittedName>
        <fullName evidence="11">Diguanylate phosphodiesterase</fullName>
    </submittedName>
</protein>
<dbReference type="Pfam" id="PF00563">
    <property type="entry name" value="EAL"/>
    <property type="match status" value="1"/>
</dbReference>
<accession>A0A1E5CF56</accession>
<sequence>MRNLSTFRSYYDTYVRDISIVFLLLLPLTICNAISIFVGQLLNFSNIPLVAQQFFYFSNILIGVYPTALCLITTYYLSSKHSVNPMVVVPYALAMFVTISLANGLVADHNGLPNNPLVALLTAGVATASCVSFRLYPLNPSRVDFVSALYKQVAHFFGFLLLTMAFSALTKTIIAYGDKYRDLSVIDPLTFDGGMAYVFLLGLLGSVGINGHNFLFRAKQQLFEDTKLNIAAWEAGEASLNILGQGFYDAFLAIGGSGNALSFLCCILLFSKDRRHTILALSALPLVMFNINELLLFGLPIVFNPTLIIPFILVPIVSFAVVYGVMSFGWVNPVSTIVDWMTPPFLSGYWATQDSLGGVVLQLVVVGVGILIYRPFYLHYAGRSNIDDRAILRKSEIENSTLKSFLVDVNTSMGGYINKHEVSQRVSRMLSQGEFVMFYQPQVNLNNPKHIAFESLVRYKDVNGNVQPPTFISDFQQLDAMWQLDQMVIDLVLTDIKQFPIAKGCKVGVNICVDTVSNPKVVDYIAERLTYYGVPATALEIEITEEAILEDHTQITANINALQNLGVKVAIDDFGAGYASFSHLLKFNFDKVKLDRSLLLNVKEERGQNLYQLLGKISEVTGCALVAEGVETEHEKVFVESCGIETCQGYYFARPMPLDEAIVWTQSVESASKVVELG</sequence>
<evidence type="ECO:0000256" key="4">
    <source>
        <dbReference type="ARBA" id="ARBA00022597"/>
    </source>
</evidence>
<dbReference type="EMBL" id="AJWN02000010">
    <property type="protein sequence ID" value="OEE64117.1"/>
    <property type="molecule type" value="Genomic_DNA"/>
</dbReference>
<feature type="transmembrane region" description="Helical" evidence="8">
    <location>
        <begin position="307"/>
        <end position="330"/>
    </location>
</feature>
<feature type="transmembrane region" description="Helical" evidence="8">
    <location>
        <begin position="350"/>
        <end position="373"/>
    </location>
</feature>
<keyword evidence="3" id="KW-1003">Cell membrane</keyword>
<keyword evidence="12" id="KW-1185">Reference proteome</keyword>
<feature type="transmembrane region" description="Helical" evidence="8">
    <location>
        <begin position="196"/>
        <end position="216"/>
    </location>
</feature>
<dbReference type="PANTHER" id="PTHR33121:SF79">
    <property type="entry name" value="CYCLIC DI-GMP PHOSPHODIESTERASE PDED-RELATED"/>
    <property type="match status" value="1"/>
</dbReference>
<dbReference type="SUPFAM" id="SSF141868">
    <property type="entry name" value="EAL domain-like"/>
    <property type="match status" value="1"/>
</dbReference>
<dbReference type="CDD" id="cd01948">
    <property type="entry name" value="EAL"/>
    <property type="match status" value="1"/>
</dbReference>
<feature type="transmembrane region" description="Helical" evidence="8">
    <location>
        <begin position="276"/>
        <end position="295"/>
    </location>
</feature>
<evidence type="ECO:0000259" key="10">
    <source>
        <dbReference type="PROSITE" id="PS51105"/>
    </source>
</evidence>
<feature type="transmembrane region" description="Helical" evidence="8">
    <location>
        <begin position="156"/>
        <end position="176"/>
    </location>
</feature>
<evidence type="ECO:0000256" key="6">
    <source>
        <dbReference type="ARBA" id="ARBA00022989"/>
    </source>
</evidence>
<feature type="transmembrane region" description="Helical" evidence="8">
    <location>
        <begin position="54"/>
        <end position="76"/>
    </location>
</feature>
<comment type="subcellular location">
    <subcellularLocation>
        <location evidence="1">Cell membrane</location>
        <topology evidence="1">Multi-pass membrane protein</topology>
    </subcellularLocation>
</comment>
<evidence type="ECO:0000256" key="7">
    <source>
        <dbReference type="ARBA" id="ARBA00023136"/>
    </source>
</evidence>
<dbReference type="InterPro" id="IPR004501">
    <property type="entry name" value="PTS_EIIC_3"/>
</dbReference>
<dbReference type="GO" id="GO:0071111">
    <property type="term" value="F:cyclic-guanylate-specific phosphodiesterase activity"/>
    <property type="evidence" value="ECO:0007669"/>
    <property type="project" value="InterPro"/>
</dbReference>
<dbReference type="PROSITE" id="PS51105">
    <property type="entry name" value="PTS_EIIC_TYPE_3"/>
    <property type="match status" value="1"/>
</dbReference>
<gene>
    <name evidence="11" type="ORF">A1OK_18195</name>
</gene>
<evidence type="ECO:0000256" key="2">
    <source>
        <dbReference type="ARBA" id="ARBA00022448"/>
    </source>
</evidence>
<dbReference type="GO" id="GO:0008982">
    <property type="term" value="F:protein-N(PI)-phosphohistidine-sugar phosphotransferase activity"/>
    <property type="evidence" value="ECO:0007669"/>
    <property type="project" value="InterPro"/>
</dbReference>
<proteinExistence type="predicted"/>
<evidence type="ECO:0000256" key="5">
    <source>
        <dbReference type="ARBA" id="ARBA00022692"/>
    </source>
</evidence>
<dbReference type="InterPro" id="IPR035919">
    <property type="entry name" value="EAL_sf"/>
</dbReference>
<dbReference type="Pfam" id="PF02378">
    <property type="entry name" value="PTS_EIIC"/>
    <property type="match status" value="1"/>
</dbReference>
<dbReference type="InterPro" id="IPR001633">
    <property type="entry name" value="EAL_dom"/>
</dbReference>
<evidence type="ECO:0000256" key="8">
    <source>
        <dbReference type="SAM" id="Phobius"/>
    </source>
</evidence>
<keyword evidence="4" id="KW-0762">Sugar transport</keyword>
<feature type="transmembrane region" description="Helical" evidence="8">
    <location>
        <begin position="250"/>
        <end position="270"/>
    </location>
</feature>
<dbReference type="GO" id="GO:0009401">
    <property type="term" value="P:phosphoenolpyruvate-dependent sugar phosphotransferase system"/>
    <property type="evidence" value="ECO:0007669"/>
    <property type="project" value="InterPro"/>
</dbReference>
<reference evidence="11 12" key="1">
    <citation type="journal article" date="2012" name="Science">
        <title>Ecological populations of bacteria act as socially cohesive units of antibiotic production and resistance.</title>
        <authorList>
            <person name="Cordero O.X."/>
            <person name="Wildschutte H."/>
            <person name="Kirkup B."/>
            <person name="Proehl S."/>
            <person name="Ngo L."/>
            <person name="Hussain F."/>
            <person name="Le Roux F."/>
            <person name="Mincer T."/>
            <person name="Polz M.F."/>
        </authorList>
    </citation>
    <scope>NUCLEOTIDE SEQUENCE [LARGE SCALE GENOMIC DNA]</scope>
    <source>
        <strain evidence="11 12">FF-454</strain>
    </source>
</reference>
<name>A0A1E5CF56_9GAMM</name>
<evidence type="ECO:0000313" key="11">
    <source>
        <dbReference type="EMBL" id="OEE64117.1"/>
    </source>
</evidence>
<dbReference type="InterPro" id="IPR050706">
    <property type="entry name" value="Cyclic-di-GMP_PDE-like"/>
</dbReference>
<keyword evidence="5 8" id="KW-0812">Transmembrane</keyword>
<evidence type="ECO:0000256" key="3">
    <source>
        <dbReference type="ARBA" id="ARBA00022475"/>
    </source>
</evidence>
<dbReference type="Proteomes" id="UP000095039">
    <property type="component" value="Unassembled WGS sequence"/>
</dbReference>
<feature type="transmembrane region" description="Helical" evidence="8">
    <location>
        <begin position="88"/>
        <end position="106"/>
    </location>
</feature>
<dbReference type="AlphaFoldDB" id="A0A1E5CF56"/>
<evidence type="ECO:0000256" key="1">
    <source>
        <dbReference type="ARBA" id="ARBA00004651"/>
    </source>
</evidence>
<keyword evidence="6 8" id="KW-1133">Transmembrane helix</keyword>
<feature type="transmembrane region" description="Helical" evidence="8">
    <location>
        <begin position="20"/>
        <end position="42"/>
    </location>
</feature>
<feature type="transmembrane region" description="Helical" evidence="8">
    <location>
        <begin position="118"/>
        <end position="136"/>
    </location>
</feature>
<dbReference type="SMART" id="SM00052">
    <property type="entry name" value="EAL"/>
    <property type="match status" value="1"/>
</dbReference>
<keyword evidence="2" id="KW-0813">Transport</keyword>
<feature type="domain" description="EAL" evidence="9">
    <location>
        <begin position="419"/>
        <end position="669"/>
    </location>
</feature>